<dbReference type="InterPro" id="IPR001155">
    <property type="entry name" value="OxRdtase_FMN_N"/>
</dbReference>
<evidence type="ECO:0000256" key="3">
    <source>
        <dbReference type="ARBA" id="ARBA00023002"/>
    </source>
</evidence>
<keyword evidence="6" id="KW-1185">Reference proteome</keyword>
<dbReference type="CDD" id="cd02933">
    <property type="entry name" value="OYE_like_FMN"/>
    <property type="match status" value="1"/>
</dbReference>
<dbReference type="Proteomes" id="UP000305888">
    <property type="component" value="Chromosome"/>
</dbReference>
<dbReference type="NCBIfam" id="NF007899">
    <property type="entry name" value="PRK10605.1"/>
    <property type="match status" value="1"/>
</dbReference>
<feature type="domain" description="NADH:flavin oxidoreductase/NADH oxidase N-terminal" evidence="4">
    <location>
        <begin position="6"/>
        <end position="337"/>
    </location>
</feature>
<dbReference type="GO" id="GO:0016628">
    <property type="term" value="F:oxidoreductase activity, acting on the CH-CH group of donors, NAD or NADP as acceptor"/>
    <property type="evidence" value="ECO:0007669"/>
    <property type="project" value="UniProtKB-ARBA"/>
</dbReference>
<dbReference type="PANTHER" id="PTHR22893">
    <property type="entry name" value="NADH OXIDOREDUCTASE-RELATED"/>
    <property type="match status" value="1"/>
</dbReference>
<evidence type="ECO:0000259" key="4">
    <source>
        <dbReference type="Pfam" id="PF00724"/>
    </source>
</evidence>
<dbReference type="GO" id="GO:0005829">
    <property type="term" value="C:cytosol"/>
    <property type="evidence" value="ECO:0007669"/>
    <property type="project" value="UniProtKB-ARBA"/>
</dbReference>
<gene>
    <name evidence="5" type="ORF">FDP22_02220</name>
</gene>
<name>A0A5B8FQP2_9RHOB</name>
<proteinExistence type="inferred from homology"/>
<dbReference type="AlphaFoldDB" id="A0A5B8FQP2"/>
<dbReference type="GO" id="GO:0010181">
    <property type="term" value="F:FMN binding"/>
    <property type="evidence" value="ECO:0007669"/>
    <property type="project" value="InterPro"/>
</dbReference>
<evidence type="ECO:0000313" key="6">
    <source>
        <dbReference type="Proteomes" id="UP000305888"/>
    </source>
</evidence>
<dbReference type="Pfam" id="PF00724">
    <property type="entry name" value="Oxidored_FMN"/>
    <property type="match status" value="1"/>
</dbReference>
<dbReference type="RefSeq" id="WP_138576603.1">
    <property type="nucleotide sequence ID" value="NZ_CP040818.1"/>
</dbReference>
<accession>A0A5B8FQP2</accession>
<reference evidence="5 6" key="1">
    <citation type="submission" date="2019-06" db="EMBL/GenBank/DDBJ databases">
        <title>Genome sequence of Rhodobacteraceae bacterium D4M1.</title>
        <authorList>
            <person name="Cao J."/>
        </authorList>
    </citation>
    <scope>NUCLEOTIDE SEQUENCE [LARGE SCALE GENOMIC DNA]</scope>
    <source>
        <strain evidence="5 6">D4M1</strain>
    </source>
</reference>
<evidence type="ECO:0000256" key="1">
    <source>
        <dbReference type="ARBA" id="ARBA00001917"/>
    </source>
</evidence>
<dbReference type="PANTHER" id="PTHR22893:SF91">
    <property type="entry name" value="NADPH DEHYDROGENASE 2-RELATED"/>
    <property type="match status" value="1"/>
</dbReference>
<protein>
    <submittedName>
        <fullName evidence="5">Alkene reductase</fullName>
    </submittedName>
</protein>
<organism evidence="5 6">
    <name type="scientific">Paroceanicella profunda</name>
    <dbReference type="NCBI Taxonomy" id="2579971"/>
    <lineage>
        <taxon>Bacteria</taxon>
        <taxon>Pseudomonadati</taxon>
        <taxon>Pseudomonadota</taxon>
        <taxon>Alphaproteobacteria</taxon>
        <taxon>Rhodobacterales</taxon>
        <taxon>Paracoccaceae</taxon>
        <taxon>Paroceanicella</taxon>
    </lineage>
</organism>
<dbReference type="InterPro" id="IPR045247">
    <property type="entry name" value="Oye-like"/>
</dbReference>
<dbReference type="OrthoDB" id="9784632at2"/>
<evidence type="ECO:0000313" key="5">
    <source>
        <dbReference type="EMBL" id="QDL90705.1"/>
    </source>
</evidence>
<dbReference type="FunFam" id="3.20.20.70:FF:000059">
    <property type="entry name" value="N-ethylmaleimide reductase, FMN-linked"/>
    <property type="match status" value="1"/>
</dbReference>
<dbReference type="InterPro" id="IPR013785">
    <property type="entry name" value="Aldolase_TIM"/>
</dbReference>
<dbReference type="SUPFAM" id="SSF51395">
    <property type="entry name" value="FMN-linked oxidoreductases"/>
    <property type="match status" value="1"/>
</dbReference>
<keyword evidence="3" id="KW-0560">Oxidoreductase</keyword>
<comment type="similarity">
    <text evidence="2">Belongs to the NADH:flavin oxidoreductase/NADH oxidase family.</text>
</comment>
<sequence>MAHDALFKPMEIGAITVPNRVLMAPLTRNRAQADGTPNALAGLYYAQRASAGLIISEATQISAQGKGYKDTPGIYTPGHVAAWSEIVNRVHAAGGRIVLQLWHVGRISHTSLQPDGASPVAPSAIRAKGKTYIEEGFADVSEPRALETSELAGIVEDYRHAAKCAKDAGFDGVEIHAANGYLLHQFIADQTNTRTDSYGGSISNRIRLTLEVVRAVNQVWPSDRIGIRLTPTQRANDCLDSTPEATFGALLDALAMQDLAYVHFVEKFPGAQQDETELGILKRLREKVRCRFIGNGDYGTEEAEQRVASGAVDAVAFGRKFIANPDLPERLRTDAELNTPDQATFYGGGSKGYVDYPFLEAETD</sequence>
<evidence type="ECO:0000256" key="2">
    <source>
        <dbReference type="ARBA" id="ARBA00005979"/>
    </source>
</evidence>
<dbReference type="Gene3D" id="3.20.20.70">
    <property type="entry name" value="Aldolase class I"/>
    <property type="match status" value="1"/>
</dbReference>
<dbReference type="EMBL" id="CP040818">
    <property type="protein sequence ID" value="QDL90705.1"/>
    <property type="molecule type" value="Genomic_DNA"/>
</dbReference>
<comment type="cofactor">
    <cofactor evidence="1">
        <name>FMN</name>
        <dbReference type="ChEBI" id="CHEBI:58210"/>
    </cofactor>
</comment>
<dbReference type="KEGG" id="ppru:FDP22_02220"/>